<comment type="catalytic activity">
    <reaction evidence="5">
        <text>L-glutaminyl-[peptide chain release factor] + S-adenosyl-L-methionine = N(5)-methyl-L-glutaminyl-[peptide chain release factor] + S-adenosyl-L-homocysteine + H(+)</text>
        <dbReference type="Rhea" id="RHEA:42896"/>
        <dbReference type="Rhea" id="RHEA-COMP:10271"/>
        <dbReference type="Rhea" id="RHEA-COMP:10272"/>
        <dbReference type="ChEBI" id="CHEBI:15378"/>
        <dbReference type="ChEBI" id="CHEBI:30011"/>
        <dbReference type="ChEBI" id="CHEBI:57856"/>
        <dbReference type="ChEBI" id="CHEBI:59789"/>
        <dbReference type="ChEBI" id="CHEBI:61891"/>
        <dbReference type="EC" id="2.1.1.297"/>
    </reaction>
</comment>
<dbReference type="EC" id="2.1.1.297" evidence="1"/>
<dbReference type="NCBIfam" id="TIGR03534">
    <property type="entry name" value="RF_mod_PrmC"/>
    <property type="match status" value="1"/>
</dbReference>
<evidence type="ECO:0000313" key="9">
    <source>
        <dbReference type="Proteomes" id="UP000643701"/>
    </source>
</evidence>
<dbReference type="Pfam" id="PF05175">
    <property type="entry name" value="MTS"/>
    <property type="match status" value="1"/>
</dbReference>
<evidence type="ECO:0000256" key="4">
    <source>
        <dbReference type="ARBA" id="ARBA00022691"/>
    </source>
</evidence>
<dbReference type="InterPro" id="IPR029063">
    <property type="entry name" value="SAM-dependent_MTases_sf"/>
</dbReference>
<keyword evidence="9" id="KW-1185">Reference proteome</keyword>
<comment type="caution">
    <text evidence="8">The sequence shown here is derived from an EMBL/GenBank/DDBJ whole genome shotgun (WGS) entry which is preliminary data.</text>
</comment>
<dbReference type="Proteomes" id="UP000643701">
    <property type="component" value="Unassembled WGS sequence"/>
</dbReference>
<evidence type="ECO:0000259" key="6">
    <source>
        <dbReference type="Pfam" id="PF05175"/>
    </source>
</evidence>
<dbReference type="RefSeq" id="WP_166401137.1">
    <property type="nucleotide sequence ID" value="NZ_JAANAS010000116.1"/>
</dbReference>
<dbReference type="CDD" id="cd02440">
    <property type="entry name" value="AdoMet_MTases"/>
    <property type="match status" value="1"/>
</dbReference>
<proteinExistence type="predicted"/>
<dbReference type="SUPFAM" id="SSF53335">
    <property type="entry name" value="S-adenosyl-L-methionine-dependent methyltransferases"/>
    <property type="match status" value="1"/>
</dbReference>
<dbReference type="InterPro" id="IPR050320">
    <property type="entry name" value="N5-glutamine_MTase"/>
</dbReference>
<accession>A0A967AFN4</accession>
<dbReference type="PANTHER" id="PTHR18895">
    <property type="entry name" value="HEMK METHYLTRANSFERASE"/>
    <property type="match status" value="1"/>
</dbReference>
<evidence type="ECO:0000313" key="8">
    <source>
        <dbReference type="EMBL" id="NGZ90910.1"/>
    </source>
</evidence>
<feature type="domain" description="Methyltransferase small" evidence="6">
    <location>
        <begin position="106"/>
        <end position="194"/>
    </location>
</feature>
<evidence type="ECO:0000259" key="7">
    <source>
        <dbReference type="Pfam" id="PF17827"/>
    </source>
</evidence>
<dbReference type="InterPro" id="IPR040758">
    <property type="entry name" value="PrmC_N"/>
</dbReference>
<dbReference type="Gene3D" id="1.10.8.10">
    <property type="entry name" value="DNA helicase RuvA subunit, C-terminal domain"/>
    <property type="match status" value="1"/>
</dbReference>
<keyword evidence="4" id="KW-0949">S-adenosyl-L-methionine</keyword>
<reference evidence="8" key="1">
    <citation type="submission" date="2020-03" db="EMBL/GenBank/DDBJ databases">
        <title>Psychroflexus Maritimus sp. nov., isolate from marine sediment.</title>
        <authorList>
            <person name="Zhong Y.-L."/>
        </authorList>
    </citation>
    <scope>NUCLEOTIDE SEQUENCE</scope>
    <source>
        <strain evidence="8">C1</strain>
    </source>
</reference>
<dbReference type="InterPro" id="IPR002052">
    <property type="entry name" value="DNA_methylase_N6_adenine_CS"/>
</dbReference>
<dbReference type="PROSITE" id="PS00092">
    <property type="entry name" value="N6_MTASE"/>
    <property type="match status" value="1"/>
</dbReference>
<evidence type="ECO:0000256" key="3">
    <source>
        <dbReference type="ARBA" id="ARBA00022679"/>
    </source>
</evidence>
<dbReference type="PANTHER" id="PTHR18895:SF74">
    <property type="entry name" value="MTRF1L RELEASE FACTOR GLUTAMINE METHYLTRANSFERASE"/>
    <property type="match status" value="1"/>
</dbReference>
<dbReference type="InterPro" id="IPR007848">
    <property type="entry name" value="Small_mtfrase_dom"/>
</dbReference>
<name>A0A967AFN4_9FLAO</name>
<evidence type="ECO:0000256" key="1">
    <source>
        <dbReference type="ARBA" id="ARBA00012771"/>
    </source>
</evidence>
<keyword evidence="2 8" id="KW-0489">Methyltransferase</keyword>
<protein>
    <recommendedName>
        <fullName evidence="1">peptide chain release factor N(5)-glutamine methyltransferase</fullName>
        <ecNumber evidence="1">2.1.1.297</ecNumber>
    </recommendedName>
</protein>
<organism evidence="8 9">
    <name type="scientific">Psychroflexus maritimus</name>
    <dbReference type="NCBI Taxonomy" id="2714865"/>
    <lineage>
        <taxon>Bacteria</taxon>
        <taxon>Pseudomonadati</taxon>
        <taxon>Bacteroidota</taxon>
        <taxon>Flavobacteriia</taxon>
        <taxon>Flavobacteriales</taxon>
        <taxon>Flavobacteriaceae</taxon>
        <taxon>Psychroflexus</taxon>
    </lineage>
</organism>
<keyword evidence="3 8" id="KW-0808">Transferase</keyword>
<dbReference type="InterPro" id="IPR019874">
    <property type="entry name" value="RF_methyltr_PrmC"/>
</dbReference>
<dbReference type="InterPro" id="IPR004556">
    <property type="entry name" value="HemK-like"/>
</dbReference>
<dbReference type="EMBL" id="JAANAS010000116">
    <property type="protein sequence ID" value="NGZ90910.1"/>
    <property type="molecule type" value="Genomic_DNA"/>
</dbReference>
<feature type="domain" description="Release factor glutamine methyltransferase N-terminal" evidence="7">
    <location>
        <begin position="14"/>
        <end position="76"/>
    </location>
</feature>
<sequence length="281" mass="32589">MKLAQFKSEFFLQLKHNYSKDEIRNLFFWLTETRLKKTKIELLRESNLNIKNENLNSLQKDLKRLKNNEPIQYILGTTEFCDMEFKVNPSVLIPRPETEELIEWISEIHQNNSPHILDIGTGSGCIAIALAKKNKNAQVTALDVSEDALKTAAENAQLNQTNIKFIQTNILNMEAFQKPYDLVVSNPPYVLENEKTLMKPNVLDHEPAVALFVQQNTPLLFYHKIAQLVAHQNKKCELFFEINEQYGEQLTEDLKEMGFSAIELKKDFLGKDRMMRAIFKI</sequence>
<dbReference type="GO" id="GO:0003676">
    <property type="term" value="F:nucleic acid binding"/>
    <property type="evidence" value="ECO:0007669"/>
    <property type="project" value="InterPro"/>
</dbReference>
<dbReference type="GO" id="GO:0032259">
    <property type="term" value="P:methylation"/>
    <property type="evidence" value="ECO:0007669"/>
    <property type="project" value="UniProtKB-KW"/>
</dbReference>
<gene>
    <name evidence="8" type="primary">prmC</name>
    <name evidence="8" type="ORF">G7034_11685</name>
</gene>
<evidence type="ECO:0000256" key="5">
    <source>
        <dbReference type="ARBA" id="ARBA00048391"/>
    </source>
</evidence>
<dbReference type="GO" id="GO:0102559">
    <property type="term" value="F:peptide chain release factor N(5)-glutamine methyltransferase activity"/>
    <property type="evidence" value="ECO:0007669"/>
    <property type="project" value="UniProtKB-EC"/>
</dbReference>
<dbReference type="AlphaFoldDB" id="A0A967AFN4"/>
<evidence type="ECO:0000256" key="2">
    <source>
        <dbReference type="ARBA" id="ARBA00022603"/>
    </source>
</evidence>
<dbReference type="Pfam" id="PF17827">
    <property type="entry name" value="PrmC_N"/>
    <property type="match status" value="1"/>
</dbReference>
<dbReference type="Gene3D" id="3.40.50.150">
    <property type="entry name" value="Vaccinia Virus protein VP39"/>
    <property type="match status" value="1"/>
</dbReference>
<dbReference type="NCBIfam" id="TIGR00536">
    <property type="entry name" value="hemK_fam"/>
    <property type="match status" value="1"/>
</dbReference>